<evidence type="ECO:0000256" key="3">
    <source>
        <dbReference type="ARBA" id="ARBA00022452"/>
    </source>
</evidence>
<comment type="caution">
    <text evidence="16">The sequence shown here is derived from an EMBL/GenBank/DDBJ whole genome shotgun (WGS) entry which is preliminary data.</text>
</comment>
<keyword evidence="11 12" id="KW-0998">Cell outer membrane</keyword>
<evidence type="ECO:0000313" key="17">
    <source>
        <dbReference type="Proteomes" id="UP000238034"/>
    </source>
</evidence>
<dbReference type="Pfam" id="PF00593">
    <property type="entry name" value="TonB_dep_Rec_b-barrel"/>
    <property type="match status" value="1"/>
</dbReference>
<dbReference type="InterPro" id="IPR000531">
    <property type="entry name" value="Beta-barrel_TonB"/>
</dbReference>
<keyword evidence="16" id="KW-0675">Receptor</keyword>
<accession>A0A2T0U799</accession>
<evidence type="ECO:0000256" key="6">
    <source>
        <dbReference type="ARBA" id="ARBA00022729"/>
    </source>
</evidence>
<keyword evidence="3 12" id="KW-1134">Transmembrane beta strand</keyword>
<dbReference type="PANTHER" id="PTHR32552:SF68">
    <property type="entry name" value="FERRICHROME OUTER MEMBRANE TRANSPORTER_PHAGE RECEPTOR"/>
    <property type="match status" value="1"/>
</dbReference>
<evidence type="ECO:0000256" key="13">
    <source>
        <dbReference type="RuleBase" id="RU003357"/>
    </source>
</evidence>
<comment type="similarity">
    <text evidence="12 13">Belongs to the TonB-dependent receptor family.</text>
</comment>
<evidence type="ECO:0000256" key="10">
    <source>
        <dbReference type="ARBA" id="ARBA00023136"/>
    </source>
</evidence>
<keyword evidence="2 12" id="KW-0813">Transport</keyword>
<dbReference type="PROSITE" id="PS52016">
    <property type="entry name" value="TONB_DEPENDENT_REC_3"/>
    <property type="match status" value="1"/>
</dbReference>
<feature type="domain" description="TonB-dependent receptor-like beta-barrel" evidence="14">
    <location>
        <begin position="348"/>
        <end position="788"/>
    </location>
</feature>
<dbReference type="Gene3D" id="2.40.170.20">
    <property type="entry name" value="TonB-dependent receptor, beta-barrel domain"/>
    <property type="match status" value="1"/>
</dbReference>
<evidence type="ECO:0000256" key="12">
    <source>
        <dbReference type="PROSITE-ProRule" id="PRU01360"/>
    </source>
</evidence>
<dbReference type="InterPro" id="IPR039426">
    <property type="entry name" value="TonB-dep_rcpt-like"/>
</dbReference>
<dbReference type="AlphaFoldDB" id="A0A2T0U799"/>
<evidence type="ECO:0000259" key="14">
    <source>
        <dbReference type="Pfam" id="PF00593"/>
    </source>
</evidence>
<evidence type="ECO:0000256" key="1">
    <source>
        <dbReference type="ARBA" id="ARBA00004571"/>
    </source>
</evidence>
<comment type="subcellular location">
    <subcellularLocation>
        <location evidence="1 12">Cell outer membrane</location>
        <topology evidence="1 12">Multi-pass membrane protein</topology>
    </subcellularLocation>
</comment>
<evidence type="ECO:0000256" key="2">
    <source>
        <dbReference type="ARBA" id="ARBA00022448"/>
    </source>
</evidence>
<dbReference type="Pfam" id="PF13715">
    <property type="entry name" value="CarbopepD_reg_2"/>
    <property type="match status" value="1"/>
</dbReference>
<evidence type="ECO:0000259" key="15">
    <source>
        <dbReference type="Pfam" id="PF07715"/>
    </source>
</evidence>
<reference evidence="16 17" key="1">
    <citation type="submission" date="2018-03" db="EMBL/GenBank/DDBJ databases">
        <title>Genomic Encyclopedia of Type Strains, Phase III (KMG-III): the genomes of soil and plant-associated and newly described type strains.</title>
        <authorList>
            <person name="Whitman W."/>
        </authorList>
    </citation>
    <scope>NUCLEOTIDE SEQUENCE [LARGE SCALE GENOMIC DNA]</scope>
    <source>
        <strain evidence="16 17">CGMCC 1.9313</strain>
    </source>
</reference>
<evidence type="ECO:0000256" key="7">
    <source>
        <dbReference type="ARBA" id="ARBA00023004"/>
    </source>
</evidence>
<dbReference type="GO" id="GO:0009279">
    <property type="term" value="C:cell outer membrane"/>
    <property type="evidence" value="ECO:0007669"/>
    <property type="project" value="UniProtKB-SubCell"/>
</dbReference>
<keyword evidence="6" id="KW-0732">Signal</keyword>
<dbReference type="Gene3D" id="2.60.40.1120">
    <property type="entry name" value="Carboxypeptidase-like, regulatory domain"/>
    <property type="match status" value="1"/>
</dbReference>
<dbReference type="PANTHER" id="PTHR32552">
    <property type="entry name" value="FERRICHROME IRON RECEPTOR-RELATED"/>
    <property type="match status" value="1"/>
</dbReference>
<keyword evidence="10 12" id="KW-0472">Membrane</keyword>
<keyword evidence="5 12" id="KW-0812">Transmembrane</keyword>
<evidence type="ECO:0000256" key="4">
    <source>
        <dbReference type="ARBA" id="ARBA00022496"/>
    </source>
</evidence>
<proteinExistence type="inferred from homology"/>
<evidence type="ECO:0000313" key="16">
    <source>
        <dbReference type="EMBL" id="PRY53796.1"/>
    </source>
</evidence>
<keyword evidence="7" id="KW-0408">Iron</keyword>
<dbReference type="GO" id="GO:0015344">
    <property type="term" value="F:siderophore uptake transmembrane transporter activity"/>
    <property type="evidence" value="ECO:0007669"/>
    <property type="project" value="TreeGrafter"/>
</dbReference>
<keyword evidence="17" id="KW-1185">Reference proteome</keyword>
<dbReference type="SUPFAM" id="SSF49464">
    <property type="entry name" value="Carboxypeptidase regulatory domain-like"/>
    <property type="match status" value="1"/>
</dbReference>
<dbReference type="InterPro" id="IPR008969">
    <property type="entry name" value="CarboxyPept-like_regulatory"/>
</dbReference>
<dbReference type="Proteomes" id="UP000238034">
    <property type="component" value="Unassembled WGS sequence"/>
</dbReference>
<dbReference type="SUPFAM" id="SSF56935">
    <property type="entry name" value="Porins"/>
    <property type="match status" value="1"/>
</dbReference>
<evidence type="ECO:0000256" key="9">
    <source>
        <dbReference type="ARBA" id="ARBA00023077"/>
    </source>
</evidence>
<dbReference type="InterPro" id="IPR012910">
    <property type="entry name" value="Plug_dom"/>
</dbReference>
<evidence type="ECO:0000256" key="5">
    <source>
        <dbReference type="ARBA" id="ARBA00022692"/>
    </source>
</evidence>
<keyword evidence="8" id="KW-0406">Ion transport</keyword>
<feature type="domain" description="TonB-dependent receptor plug" evidence="15">
    <location>
        <begin position="130"/>
        <end position="236"/>
    </location>
</feature>
<gene>
    <name evidence="16" type="ORF">B0I27_103268</name>
</gene>
<evidence type="ECO:0000256" key="11">
    <source>
        <dbReference type="ARBA" id="ARBA00023237"/>
    </source>
</evidence>
<protein>
    <submittedName>
        <fullName evidence="16">Iron complex outermembrane receptor protein</fullName>
    </submittedName>
</protein>
<evidence type="ECO:0000256" key="8">
    <source>
        <dbReference type="ARBA" id="ARBA00023065"/>
    </source>
</evidence>
<sequence length="830" mass="93387">MRIAPLRIHLIKSILKKIYLVALVALILPSLAWAQFSIRGKVTDKTNQRALAGASITVGDRTARSNASGEFDVQDLEAGTYRLSFRFIGFSEMSTTINLSGDRVYNAALSPMTVLTDEVIVRSTRATESSATTYRNLNKEELDKYNQGQDLPYLLNQTPSVVVSSDAGAGVGYTGLRIRGSDATRINVTLNGIPLNNPESQGSFFVNIPDFASSVDNIQIQRGVGTSTNGAGAFGGSLNIQTITRRDSAYTELNNTFGSYNTWKNTVNIGTGLLNGKFTFDGRLSRIKSDGYIDRGASDLKSYFLSGAYYGKRDMLRVNVFSGQEKTYQAWNGVPEEKLRGSAADLNDYYQNNKGVYFFTPADSANLFGSNKRTYNSFLYKDQTDNYKQDHYQAFYTHTFNSKLSLNTALHYTYGSGYFEEYKNAAKFGNYGLPNIVTGTDTLKRTDLVRRRWLDNHFYGLTYSLNYNPSSDLNLILGGAYNEYDGDHFGEIIWARNNSSNEPGDRYYQGNGFKTDFNIYGKVEYQLDDFLLYADLQYRRTGYKIIGTDKNLNSLDIDDQLNFFNPKAGITYKLNNANNVYASFAVANKEPNRDDYINMPGGRPLREHLKDIEAGYRFNSSSFRAGINGYWMIYKDQLVLTGKVNDDGEALRQNVADSYRLGLEADVQWPLSRTLTWGLTANLSRNKIDSFTEYVDNWDTGGQTSFTHNNTDISFSPSFVGSSELAYRPLKNAEVALLSKYVSRQYMDNTSNDSRSLDAFFVNDIRLRYNTSAGRIKNLEFSLLINNVFSELYESNGFTYSYIVGNQLATSNAYFPQATRNFLLSAKFKF</sequence>
<organism evidence="16 17">
    <name type="scientific">Arcticibacter pallidicorallinus</name>
    <dbReference type="NCBI Taxonomy" id="1259464"/>
    <lineage>
        <taxon>Bacteria</taxon>
        <taxon>Pseudomonadati</taxon>
        <taxon>Bacteroidota</taxon>
        <taxon>Sphingobacteriia</taxon>
        <taxon>Sphingobacteriales</taxon>
        <taxon>Sphingobacteriaceae</taxon>
        <taxon>Arcticibacter</taxon>
    </lineage>
</organism>
<keyword evidence="4" id="KW-0410">Iron transport</keyword>
<dbReference type="InterPro" id="IPR037066">
    <property type="entry name" value="Plug_dom_sf"/>
</dbReference>
<dbReference type="Pfam" id="PF07715">
    <property type="entry name" value="Plug"/>
    <property type="match status" value="1"/>
</dbReference>
<dbReference type="EMBL" id="PVTH01000003">
    <property type="protein sequence ID" value="PRY53796.1"/>
    <property type="molecule type" value="Genomic_DNA"/>
</dbReference>
<dbReference type="InterPro" id="IPR036942">
    <property type="entry name" value="Beta-barrel_TonB_sf"/>
</dbReference>
<name>A0A2T0U799_9SPHI</name>
<dbReference type="Gene3D" id="2.170.130.10">
    <property type="entry name" value="TonB-dependent receptor, plug domain"/>
    <property type="match status" value="1"/>
</dbReference>
<keyword evidence="9 13" id="KW-0798">TonB box</keyword>